<name>A0A1Z4C3L8_9GAMM</name>
<protein>
    <submittedName>
        <fullName evidence="1">Uncharacterized protein</fullName>
    </submittedName>
</protein>
<reference evidence="1 2" key="1">
    <citation type="submission" date="2017-06" db="EMBL/GenBank/DDBJ databases">
        <title>Genome Sequencing of the methanotroph Methylovulum psychrotolerants str. HV10-M2 isolated from a high-altitude environment.</title>
        <authorList>
            <person name="Mateos-Rivera A."/>
        </authorList>
    </citation>
    <scope>NUCLEOTIDE SEQUENCE [LARGE SCALE GENOMIC DNA]</scope>
    <source>
        <strain evidence="1 2">HV10_M2</strain>
    </source>
</reference>
<proteinExistence type="predicted"/>
<dbReference type="KEGG" id="mpsy:CEK71_19780"/>
<gene>
    <name evidence="1" type="ORF">CEK71_19780</name>
</gene>
<dbReference type="Proteomes" id="UP000197019">
    <property type="component" value="Chromosome"/>
</dbReference>
<keyword evidence="2" id="KW-1185">Reference proteome</keyword>
<dbReference type="EMBL" id="CP022129">
    <property type="protein sequence ID" value="ASF48123.1"/>
    <property type="molecule type" value="Genomic_DNA"/>
</dbReference>
<evidence type="ECO:0000313" key="1">
    <source>
        <dbReference type="EMBL" id="ASF48123.1"/>
    </source>
</evidence>
<sequence length="61" mass="7029">MVIGDDVTQNRAKQIRFYAYAYAYPVNQQTQEKAVFVICFENMHKKTLFLCMSLPAIIPVA</sequence>
<accession>A0A1Z4C3L8</accession>
<organism evidence="1 2">
    <name type="scientific">Methylovulum psychrotolerans</name>
    <dbReference type="NCBI Taxonomy" id="1704499"/>
    <lineage>
        <taxon>Bacteria</taxon>
        <taxon>Pseudomonadati</taxon>
        <taxon>Pseudomonadota</taxon>
        <taxon>Gammaproteobacteria</taxon>
        <taxon>Methylococcales</taxon>
        <taxon>Methylococcaceae</taxon>
        <taxon>Methylovulum</taxon>
    </lineage>
</organism>
<evidence type="ECO:0000313" key="2">
    <source>
        <dbReference type="Proteomes" id="UP000197019"/>
    </source>
</evidence>
<dbReference type="AlphaFoldDB" id="A0A1Z4C3L8"/>